<dbReference type="GO" id="GO:0005743">
    <property type="term" value="C:mitochondrial inner membrane"/>
    <property type="evidence" value="ECO:0007669"/>
    <property type="project" value="TreeGrafter"/>
</dbReference>
<dbReference type="PANTHER" id="PTHR28523:SF1">
    <property type="entry name" value="CYTOCHROME C OXIDASE ASSEMBLY FACTOR 1"/>
    <property type="match status" value="1"/>
</dbReference>
<proteinExistence type="predicted"/>
<dbReference type="OMA" id="PAWYLNG"/>
<reference evidence="2 3" key="1">
    <citation type="journal article" date="2015" name="Genome Biol. Evol.">
        <title>Phylogenomic analyses indicate that early fungi evolved digesting cell walls of algal ancestors of land plants.</title>
        <authorList>
            <person name="Chang Y."/>
            <person name="Wang S."/>
            <person name="Sekimoto S."/>
            <person name="Aerts A.L."/>
            <person name="Choi C."/>
            <person name="Clum A."/>
            <person name="LaButti K.M."/>
            <person name="Lindquist E.A."/>
            <person name="Yee Ngan C."/>
            <person name="Ohm R.A."/>
            <person name="Salamov A.A."/>
            <person name="Grigoriev I.V."/>
            <person name="Spatafora J.W."/>
            <person name="Berbee M.L."/>
        </authorList>
    </citation>
    <scope>NUCLEOTIDE SEQUENCE [LARGE SCALE GENOMIC DNA]</scope>
    <source>
        <strain evidence="2 3">NRRL 28638</strain>
    </source>
</reference>
<accession>A0A137NWS0</accession>
<dbReference type="InterPro" id="IPR042432">
    <property type="entry name" value="Coa1_fungi"/>
</dbReference>
<dbReference type="InterPro" id="IPR014807">
    <property type="entry name" value="Coa1"/>
</dbReference>
<dbReference type="STRING" id="796925.A0A137NWS0"/>
<sequence>MNSLKLIKRLPLNSIVNRSTSIRFLSTQFPLKNAPTPTDANSNEKIPFAIERELPEIPNNRNKYIAYAILGVLGWVGALGVLTNYQKQNTSITNSTLFICKYEPNSVEALGEDIDFQQSWPWISGYINHLKGKIDISYWVKGSKGTGKLHFRAIRKVDQWIPLEFTVTLKDGREVSLLHTKSVTDLVNSEEMKAKN</sequence>
<dbReference type="GO" id="GO:0033617">
    <property type="term" value="P:mitochondrial respiratory chain complex IV assembly"/>
    <property type="evidence" value="ECO:0007669"/>
    <property type="project" value="InterPro"/>
</dbReference>
<keyword evidence="1" id="KW-1133">Transmembrane helix</keyword>
<feature type="transmembrane region" description="Helical" evidence="1">
    <location>
        <begin position="64"/>
        <end position="85"/>
    </location>
</feature>
<organism evidence="2 3">
    <name type="scientific">Conidiobolus coronatus (strain ATCC 28846 / CBS 209.66 / NRRL 28638)</name>
    <name type="common">Delacroixia coronata</name>
    <dbReference type="NCBI Taxonomy" id="796925"/>
    <lineage>
        <taxon>Eukaryota</taxon>
        <taxon>Fungi</taxon>
        <taxon>Fungi incertae sedis</taxon>
        <taxon>Zoopagomycota</taxon>
        <taxon>Entomophthoromycotina</taxon>
        <taxon>Entomophthoromycetes</taxon>
        <taxon>Entomophthorales</taxon>
        <taxon>Ancylistaceae</taxon>
        <taxon>Conidiobolus</taxon>
    </lineage>
</organism>
<evidence type="ECO:0000256" key="1">
    <source>
        <dbReference type="SAM" id="Phobius"/>
    </source>
</evidence>
<evidence type="ECO:0000313" key="2">
    <source>
        <dbReference type="EMBL" id="KXN67285.1"/>
    </source>
</evidence>
<keyword evidence="1" id="KW-0472">Membrane</keyword>
<dbReference type="OrthoDB" id="2100652at2759"/>
<dbReference type="PANTHER" id="PTHR28523">
    <property type="entry name" value="CYTOCHROME C OXIDASE ASSEMBLY FACTOR 1"/>
    <property type="match status" value="1"/>
</dbReference>
<dbReference type="EMBL" id="KQ964647">
    <property type="protein sequence ID" value="KXN67285.1"/>
    <property type="molecule type" value="Genomic_DNA"/>
</dbReference>
<keyword evidence="1" id="KW-0812">Transmembrane</keyword>
<name>A0A137NWS0_CONC2</name>
<keyword evidence="3" id="KW-1185">Reference proteome</keyword>
<evidence type="ECO:0000313" key="3">
    <source>
        <dbReference type="Proteomes" id="UP000070444"/>
    </source>
</evidence>
<protein>
    <submittedName>
        <fullName evidence="2">DUF1783-domain-containing protein</fullName>
    </submittedName>
</protein>
<dbReference type="Proteomes" id="UP000070444">
    <property type="component" value="Unassembled WGS sequence"/>
</dbReference>
<gene>
    <name evidence="2" type="ORF">CONCODRAFT_80227</name>
</gene>
<dbReference type="Pfam" id="PF08695">
    <property type="entry name" value="Coa1"/>
    <property type="match status" value="1"/>
</dbReference>
<dbReference type="AlphaFoldDB" id="A0A137NWS0"/>